<dbReference type="Gene3D" id="1.25.40.10">
    <property type="entry name" value="Tetratricopeptide repeat domain"/>
    <property type="match status" value="2"/>
</dbReference>
<dbReference type="InterPro" id="IPR027417">
    <property type="entry name" value="P-loop_NTPase"/>
</dbReference>
<dbReference type="InterPro" id="IPR005158">
    <property type="entry name" value="BTAD"/>
</dbReference>
<keyword evidence="9" id="KW-1185">Reference proteome</keyword>
<dbReference type="InterPro" id="IPR036388">
    <property type="entry name" value="WH-like_DNA-bd_sf"/>
</dbReference>
<keyword evidence="3 5" id="KW-0238">DNA-binding</keyword>
<comment type="similarity">
    <text evidence="1">Belongs to the AfsR/DnrI/RedD regulatory family.</text>
</comment>
<dbReference type="Gene3D" id="3.40.50.300">
    <property type="entry name" value="P-loop containing nucleotide triphosphate hydrolases"/>
    <property type="match status" value="1"/>
</dbReference>
<keyword evidence="2" id="KW-0805">Transcription regulation</keyword>
<protein>
    <submittedName>
        <fullName evidence="8">DNA-binding SARP family transcriptional activator</fullName>
    </submittedName>
</protein>
<dbReference type="Pfam" id="PF03704">
    <property type="entry name" value="BTAD"/>
    <property type="match status" value="1"/>
</dbReference>
<dbReference type="PANTHER" id="PTHR35807">
    <property type="entry name" value="TRANSCRIPTIONAL REGULATOR REDD-RELATED"/>
    <property type="match status" value="1"/>
</dbReference>
<evidence type="ECO:0000256" key="6">
    <source>
        <dbReference type="SAM" id="MobiDB-lite"/>
    </source>
</evidence>
<name>A0A543JNC4_9PSEU</name>
<evidence type="ECO:0000256" key="4">
    <source>
        <dbReference type="ARBA" id="ARBA00023163"/>
    </source>
</evidence>
<reference evidence="8 9" key="1">
    <citation type="submission" date="2019-06" db="EMBL/GenBank/DDBJ databases">
        <title>Sequencing the genomes of 1000 actinobacteria strains.</title>
        <authorList>
            <person name="Klenk H.-P."/>
        </authorList>
    </citation>
    <scope>NUCLEOTIDE SEQUENCE [LARGE SCALE GENOMIC DNA]</scope>
    <source>
        <strain evidence="8 9">DSM 45456</strain>
    </source>
</reference>
<dbReference type="EMBL" id="VFPP01000001">
    <property type="protein sequence ID" value="TQM84330.1"/>
    <property type="molecule type" value="Genomic_DNA"/>
</dbReference>
<dbReference type="InterPro" id="IPR016032">
    <property type="entry name" value="Sig_transdc_resp-reg_C-effctor"/>
</dbReference>
<evidence type="ECO:0000256" key="5">
    <source>
        <dbReference type="PROSITE-ProRule" id="PRU01091"/>
    </source>
</evidence>
<dbReference type="SMART" id="SM01043">
    <property type="entry name" value="BTAD"/>
    <property type="match status" value="1"/>
</dbReference>
<comment type="caution">
    <text evidence="8">The sequence shown here is derived from an EMBL/GenBank/DDBJ whole genome shotgun (WGS) entry which is preliminary data.</text>
</comment>
<dbReference type="PRINTS" id="PR00364">
    <property type="entry name" value="DISEASERSIST"/>
</dbReference>
<dbReference type="SUPFAM" id="SSF48452">
    <property type="entry name" value="TPR-like"/>
    <property type="match status" value="2"/>
</dbReference>
<dbReference type="GO" id="GO:0006355">
    <property type="term" value="P:regulation of DNA-templated transcription"/>
    <property type="evidence" value="ECO:0007669"/>
    <property type="project" value="InterPro"/>
</dbReference>
<gene>
    <name evidence="8" type="ORF">FHX81_6774</name>
</gene>
<dbReference type="SMART" id="SM00862">
    <property type="entry name" value="Trans_reg_C"/>
    <property type="match status" value="1"/>
</dbReference>
<feature type="domain" description="OmpR/PhoB-type" evidence="7">
    <location>
        <begin position="1"/>
        <end position="88"/>
    </location>
</feature>
<evidence type="ECO:0000256" key="1">
    <source>
        <dbReference type="ARBA" id="ARBA00005820"/>
    </source>
</evidence>
<dbReference type="Proteomes" id="UP000316628">
    <property type="component" value="Unassembled WGS sequence"/>
</dbReference>
<evidence type="ECO:0000313" key="9">
    <source>
        <dbReference type="Proteomes" id="UP000316628"/>
    </source>
</evidence>
<proteinExistence type="inferred from homology"/>
<evidence type="ECO:0000256" key="2">
    <source>
        <dbReference type="ARBA" id="ARBA00023015"/>
    </source>
</evidence>
<evidence type="ECO:0000313" key="8">
    <source>
        <dbReference type="EMBL" id="TQM84330.1"/>
    </source>
</evidence>
<dbReference type="InterPro" id="IPR001867">
    <property type="entry name" value="OmpR/PhoB-type_DNA-bd"/>
</dbReference>
<dbReference type="SUPFAM" id="SSF46894">
    <property type="entry name" value="C-terminal effector domain of the bipartite response regulators"/>
    <property type="match status" value="1"/>
</dbReference>
<dbReference type="GO" id="GO:0000160">
    <property type="term" value="P:phosphorelay signal transduction system"/>
    <property type="evidence" value="ECO:0007669"/>
    <property type="project" value="InterPro"/>
</dbReference>
<feature type="DNA-binding region" description="OmpR/PhoB-type" evidence="5">
    <location>
        <begin position="1"/>
        <end position="88"/>
    </location>
</feature>
<dbReference type="SUPFAM" id="SSF52540">
    <property type="entry name" value="P-loop containing nucleoside triphosphate hydrolases"/>
    <property type="match status" value="1"/>
</dbReference>
<dbReference type="GO" id="GO:0043531">
    <property type="term" value="F:ADP binding"/>
    <property type="evidence" value="ECO:0007669"/>
    <property type="project" value="InterPro"/>
</dbReference>
<dbReference type="PANTHER" id="PTHR35807:SF1">
    <property type="entry name" value="TRANSCRIPTIONAL REGULATOR REDD"/>
    <property type="match status" value="1"/>
</dbReference>
<dbReference type="PROSITE" id="PS51755">
    <property type="entry name" value="OMPR_PHOB"/>
    <property type="match status" value="1"/>
</dbReference>
<dbReference type="InterPro" id="IPR011990">
    <property type="entry name" value="TPR-like_helical_dom_sf"/>
</dbReference>
<dbReference type="CDD" id="cd15831">
    <property type="entry name" value="BTAD"/>
    <property type="match status" value="1"/>
</dbReference>
<dbReference type="GO" id="GO:0003677">
    <property type="term" value="F:DNA binding"/>
    <property type="evidence" value="ECO:0007669"/>
    <property type="project" value="UniProtKB-UniRule"/>
</dbReference>
<dbReference type="AlphaFoldDB" id="A0A543JNC4"/>
<keyword evidence="4" id="KW-0804">Transcription</keyword>
<dbReference type="InterPro" id="IPR051677">
    <property type="entry name" value="AfsR-DnrI-RedD_regulator"/>
</dbReference>
<accession>A0A543JNC4</accession>
<feature type="region of interest" description="Disordered" evidence="6">
    <location>
        <begin position="1052"/>
        <end position="1077"/>
    </location>
</feature>
<dbReference type="Gene3D" id="1.10.10.10">
    <property type="entry name" value="Winged helix-like DNA-binding domain superfamily/Winged helix DNA-binding domain"/>
    <property type="match status" value="1"/>
</dbReference>
<evidence type="ECO:0000256" key="3">
    <source>
        <dbReference type="ARBA" id="ARBA00023125"/>
    </source>
</evidence>
<organism evidence="8 9">
    <name type="scientific">Saccharothrix saharensis</name>
    <dbReference type="NCBI Taxonomy" id="571190"/>
    <lineage>
        <taxon>Bacteria</taxon>
        <taxon>Bacillati</taxon>
        <taxon>Actinomycetota</taxon>
        <taxon>Actinomycetes</taxon>
        <taxon>Pseudonocardiales</taxon>
        <taxon>Pseudonocardiaceae</taxon>
        <taxon>Saccharothrix</taxon>
    </lineage>
</organism>
<sequence>MRFGVLGPVVAWRGGDAVPVGGVRERYVLGVLLVEADRVVAAERLIGELWVRPPRSARAQLHNLVSRLRGRVGEGVIVTRPTGYQLSTRGVEVDLVEFRSLAEQGRRAAGGGEHRVAEEAFGAALGLWRGEALADVDEEWAGAVRAVLREERVAVQEGRLAAWLALERYDEVLAGVAPLIEEHPYRERLYEVRMVALVGVGRQAEALEVYRQAYRRLDEDLGVTPGVALRELERQVLRGEVPVGRRSAAMVVPRQLPPETAVLAGRGEMRAEVVAGLRGDGPGLAVLVGPGGVGKTALAVSVAHHLARRFPDGQLFATLRGSHRDQADPHVVVGRFLRALGAEVPEDPEERVALYRSTVADRAVLVVLDDAAAEAQVRTLLPGGSSCATVVTSRRQLGALVGAARWTLPALADEDSVELLARTAGVERVAAEPEAARGVVALCGNLPLAVCVAGGRLAVHSTWRIAEFRDRLAEERRRLDELSLGDLDVRAVIAASYRLLDPPARVLLRRLGLSATPEWPAWVAGALVGGGARVDRLLETLADVHLVEVLGRDGVGQERFRLHGLVHDFAAERAAAEEPPRERDAAVGRVLAGWLGRAGVADDRVGHGMQGAVGLGLPLAPDDVAGPIAAAPREWFEIEVPALTACVEQACRLGLAEVAGGLALRMTGFLALRTYDVERERVLRAAVACTRAHGVDRQTVRLLLSLFGLAAQRSRFDELPALAAEGLVLARKLGDPAVVVGALGNAGWAAQGLGRLAEAARWFEEGVDACDGDTPPPLARWMALSLARTRHEAGFSAQAVPVVERLLASVDGDRRNRAQVLALSADVLLEVGRTGDAERLLTEADELVRDLGDELGVARVGHDLARVWLRRGEWDRAAARLDRVLPVHEELGVPDELARTLRTVGEVELARGRPAAGLLRRSLAIWREVGARLDVARTLARLASADPDGAEACRRECAGILAELGLDERALRVPSVQATSPGEPEVGPVVPVEAPVAFQPAQQDGHAVEVGREVDQQGREALQLGAGRLHGGHEVVQPGLRRLELGQAAEVGGRAPAERGGQLGGVGPDLDDLGEHR</sequence>
<evidence type="ECO:0000259" key="7">
    <source>
        <dbReference type="PROSITE" id="PS51755"/>
    </source>
</evidence>